<sequence length="53" mass="6314">MELGQKQGDTYHLSKQFNYELLTNYLQVSRPTMKKIVTALSEERIQLGYRKKH</sequence>
<comment type="caution">
    <text evidence="1">The sequence shown here is derived from an EMBL/GenBank/DDBJ whole genome shotgun (WGS) entry which is preliminary data.</text>
</comment>
<proteinExistence type="predicted"/>
<organism evidence="1 2">
    <name type="scientific">Listeria booriae</name>
    <dbReference type="NCBI Taxonomy" id="1552123"/>
    <lineage>
        <taxon>Bacteria</taxon>
        <taxon>Bacillati</taxon>
        <taxon>Bacillota</taxon>
        <taxon>Bacilli</taxon>
        <taxon>Bacillales</taxon>
        <taxon>Listeriaceae</taxon>
        <taxon>Listeria</taxon>
    </lineage>
</organism>
<dbReference type="EMBL" id="JAARPT010000016">
    <property type="protein sequence ID" value="MBC1403211.1"/>
    <property type="molecule type" value="Genomic_DNA"/>
</dbReference>
<protein>
    <submittedName>
        <fullName evidence="1">Uncharacterized protein</fullName>
    </submittedName>
</protein>
<evidence type="ECO:0000313" key="2">
    <source>
        <dbReference type="Proteomes" id="UP000544413"/>
    </source>
</evidence>
<name>A0A841YRS1_9LIST</name>
<evidence type="ECO:0000313" key="1">
    <source>
        <dbReference type="EMBL" id="MBC1403211.1"/>
    </source>
</evidence>
<dbReference type="Proteomes" id="UP000544413">
    <property type="component" value="Unassembled WGS sequence"/>
</dbReference>
<gene>
    <name evidence="1" type="ORF">HB836_16595</name>
</gene>
<dbReference type="AlphaFoldDB" id="A0A841YRS1"/>
<reference evidence="1 2" key="1">
    <citation type="submission" date="2020-03" db="EMBL/GenBank/DDBJ databases">
        <title>Soil Listeria distribution.</title>
        <authorList>
            <person name="Liao J."/>
            <person name="Wiedmann M."/>
        </authorList>
    </citation>
    <scope>NUCLEOTIDE SEQUENCE [LARGE SCALE GENOMIC DNA]</scope>
    <source>
        <strain evidence="1 2">FSL L7-1658</strain>
    </source>
</reference>
<accession>A0A841YRS1</accession>